<evidence type="ECO:0000313" key="3">
    <source>
        <dbReference type="Proteomes" id="UP001162741"/>
    </source>
</evidence>
<evidence type="ECO:0000256" key="1">
    <source>
        <dbReference type="SAM" id="SignalP"/>
    </source>
</evidence>
<sequence>MKYLLTTTLLLITLAVNAQKEQKFHRITDTTDAYTISVPEGWRYLTKPERGSFEAWRPVSTDKPDIGMEVATLAILNFDHSLSELIRHEISYIKKDLKAEILDSATVNLNGRQAFVMFSRYVDAEDSSRWQSTIVLHQFKNQSFIFEGTAPDNAGSAYMFSIFKFMGISIVPTNP</sequence>
<keyword evidence="3" id="KW-1185">Reference proteome</keyword>
<organism evidence="2 3">
    <name type="scientific">Chitinophaga horti</name>
    <dbReference type="NCBI Taxonomy" id="2920382"/>
    <lineage>
        <taxon>Bacteria</taxon>
        <taxon>Pseudomonadati</taxon>
        <taxon>Bacteroidota</taxon>
        <taxon>Chitinophagia</taxon>
        <taxon>Chitinophagales</taxon>
        <taxon>Chitinophagaceae</taxon>
        <taxon>Chitinophaga</taxon>
    </lineage>
</organism>
<protein>
    <recommendedName>
        <fullName evidence="4">DUF1795 domain-containing protein</fullName>
    </recommendedName>
</protein>
<feature type="signal peptide" evidence="1">
    <location>
        <begin position="1"/>
        <end position="18"/>
    </location>
</feature>
<gene>
    <name evidence="2" type="ORF">MKQ68_06725</name>
</gene>
<name>A0ABY6J912_9BACT</name>
<evidence type="ECO:0008006" key="4">
    <source>
        <dbReference type="Google" id="ProtNLM"/>
    </source>
</evidence>
<dbReference type="EMBL" id="CP107006">
    <property type="protein sequence ID" value="UYQ94784.1"/>
    <property type="molecule type" value="Genomic_DNA"/>
</dbReference>
<dbReference type="Proteomes" id="UP001162741">
    <property type="component" value="Chromosome"/>
</dbReference>
<dbReference type="RefSeq" id="WP_264282622.1">
    <property type="nucleotide sequence ID" value="NZ_CP107006.1"/>
</dbReference>
<feature type="chain" id="PRO_5046172467" description="DUF1795 domain-containing protein" evidence="1">
    <location>
        <begin position="19"/>
        <end position="175"/>
    </location>
</feature>
<accession>A0ABY6J912</accession>
<proteinExistence type="predicted"/>
<evidence type="ECO:0000313" key="2">
    <source>
        <dbReference type="EMBL" id="UYQ94784.1"/>
    </source>
</evidence>
<keyword evidence="1" id="KW-0732">Signal</keyword>
<reference evidence="2" key="1">
    <citation type="submission" date="2022-10" db="EMBL/GenBank/DDBJ databases">
        <title>Chitinophaga sp. nov., isolated from soil.</title>
        <authorList>
            <person name="Jeon C.O."/>
        </authorList>
    </citation>
    <scope>NUCLEOTIDE SEQUENCE</scope>
    <source>
        <strain evidence="2">R8</strain>
    </source>
</reference>